<sequence length="263" mass="27688">MDLRIAGRTALVTASSQGLGRACASALIAEGVSVVINGRETDKLERAAAEIGALATHGASCRFVTADLTTDTGVQAIFDQVDQLDILVTNNRGPRPADIIGVTDDDLAESLRLHYYVPIHLVQRYLPGMRDRRFGRIVNITSEMVESPVAGMIASAGARSALTTAMKGVQHDSVADNVTINQLLPMLIDSPRQLQMAQLLSESSGVAFEEIRRRQASVTSAKRLGRPEEVGAACAFLCSEQAGYISGVSLPVNGGGPVMGGGA</sequence>
<dbReference type="Gene3D" id="3.40.50.720">
    <property type="entry name" value="NAD(P)-binding Rossmann-like Domain"/>
    <property type="match status" value="1"/>
</dbReference>
<organism evidence="6 7">
    <name type="scientific">Mycobacterium marinum</name>
    <dbReference type="NCBI Taxonomy" id="1781"/>
    <lineage>
        <taxon>Bacteria</taxon>
        <taxon>Bacillati</taxon>
        <taxon>Actinomycetota</taxon>
        <taxon>Actinomycetes</taxon>
        <taxon>Mycobacteriales</taxon>
        <taxon>Mycobacteriaceae</taxon>
        <taxon>Mycobacterium</taxon>
        <taxon>Mycobacterium ulcerans group</taxon>
    </lineage>
</organism>
<comment type="similarity">
    <text evidence="2">Belongs to the short-chain dehydrogenases/reductases (SDR) family.</text>
</comment>
<accession>A0A3E2MZ33</accession>
<dbReference type="RefSeq" id="WP_012395026.1">
    <property type="nucleotide sequence ID" value="NZ_BQLC01000013.1"/>
</dbReference>
<comment type="caution">
    <text evidence="6">The sequence shown here is derived from an EMBL/GenBank/DDBJ whole genome shotgun (WGS) entry which is preliminary data.</text>
</comment>
<dbReference type="InterPro" id="IPR050259">
    <property type="entry name" value="SDR"/>
</dbReference>
<evidence type="ECO:0000256" key="2">
    <source>
        <dbReference type="ARBA" id="ARBA00006484"/>
    </source>
</evidence>
<dbReference type="PANTHER" id="PTHR42879">
    <property type="entry name" value="3-OXOACYL-(ACYL-CARRIER-PROTEIN) REDUCTASE"/>
    <property type="match status" value="1"/>
</dbReference>
<evidence type="ECO:0000313" key="7">
    <source>
        <dbReference type="Proteomes" id="UP000257451"/>
    </source>
</evidence>
<dbReference type="SUPFAM" id="SSF51735">
    <property type="entry name" value="NAD(P)-binding Rossmann-fold domains"/>
    <property type="match status" value="1"/>
</dbReference>
<evidence type="ECO:0000256" key="5">
    <source>
        <dbReference type="ARBA" id="ARBA00047400"/>
    </source>
</evidence>
<keyword evidence="3" id="KW-0134">Cell wall</keyword>
<keyword evidence="6" id="KW-0560">Oxidoreductase</keyword>
<dbReference type="InterPro" id="IPR002347">
    <property type="entry name" value="SDR_fam"/>
</dbReference>
<dbReference type="GO" id="GO:0004316">
    <property type="term" value="F:3-oxoacyl-[acyl-carrier-protein] reductase (NADPH) activity"/>
    <property type="evidence" value="ECO:0007669"/>
    <property type="project" value="UniProtKB-EC"/>
</dbReference>
<dbReference type="AlphaFoldDB" id="A0A3E2MZ33"/>
<reference evidence="6 7" key="1">
    <citation type="journal article" date="2018" name="Sci. Rep.">
        <title>Extensive genomic diversity among Mycobacterium marinum strains revealed by whole genome sequencing.</title>
        <authorList>
            <person name="Das S."/>
            <person name="Pettersson B.M."/>
            <person name="Behra P.R."/>
            <person name="Mallick A."/>
            <person name="Cheramie M."/>
            <person name="Ramesh M."/>
            <person name="Shirreff L."/>
            <person name="DuCote T."/>
            <person name="Dasgupta S."/>
            <person name="Ennis D.G."/>
            <person name="Kirsebom L.A."/>
        </authorList>
    </citation>
    <scope>NUCLEOTIDE SEQUENCE [LARGE SCALE GENOMIC DNA]</scope>
    <source>
        <strain evidence="6 7">Davis1</strain>
    </source>
</reference>
<comment type="catalytic activity">
    <reaction evidence="5">
        <text>a (3R)-hydroxyacyl-[ACP] + NADP(+) = a 3-oxoacyl-[ACP] + NADPH + H(+)</text>
        <dbReference type="Rhea" id="RHEA:17397"/>
        <dbReference type="Rhea" id="RHEA-COMP:9916"/>
        <dbReference type="Rhea" id="RHEA-COMP:9945"/>
        <dbReference type="ChEBI" id="CHEBI:15378"/>
        <dbReference type="ChEBI" id="CHEBI:57783"/>
        <dbReference type="ChEBI" id="CHEBI:58349"/>
        <dbReference type="ChEBI" id="CHEBI:78776"/>
        <dbReference type="ChEBI" id="CHEBI:78827"/>
        <dbReference type="EC" id="1.1.1.100"/>
    </reaction>
    <physiologicalReaction direction="right-to-left" evidence="5">
        <dbReference type="Rhea" id="RHEA:17399"/>
    </physiologicalReaction>
</comment>
<dbReference type="PRINTS" id="PR00081">
    <property type="entry name" value="GDHRDH"/>
</dbReference>
<dbReference type="EMBL" id="PEDF01000042">
    <property type="protein sequence ID" value="RFZ44515.1"/>
    <property type="molecule type" value="Genomic_DNA"/>
</dbReference>
<dbReference type="OMA" id="THGASCR"/>
<evidence type="ECO:0000256" key="1">
    <source>
        <dbReference type="ARBA" id="ARBA00004191"/>
    </source>
</evidence>
<protein>
    <recommendedName>
        <fullName evidence="4">3-oxoacyl-[acyl-carrier-protein] reductase MabA</fullName>
    </recommendedName>
</protein>
<dbReference type="Pfam" id="PF13561">
    <property type="entry name" value="adh_short_C2"/>
    <property type="match status" value="1"/>
</dbReference>
<dbReference type="InterPro" id="IPR036291">
    <property type="entry name" value="NAD(P)-bd_dom_sf"/>
</dbReference>
<gene>
    <name evidence="6" type="primary">ywfH_1</name>
    <name evidence="6" type="ORF">DAVIS_01539</name>
</gene>
<proteinExistence type="inferred from homology"/>
<evidence type="ECO:0000256" key="3">
    <source>
        <dbReference type="ARBA" id="ARBA00022512"/>
    </source>
</evidence>
<dbReference type="PANTHER" id="PTHR42879:SF6">
    <property type="entry name" value="NADPH-DEPENDENT REDUCTASE BACG"/>
    <property type="match status" value="1"/>
</dbReference>
<evidence type="ECO:0000256" key="4">
    <source>
        <dbReference type="ARBA" id="ARBA00040781"/>
    </source>
</evidence>
<comment type="subcellular location">
    <subcellularLocation>
        <location evidence="1">Secreted</location>
        <location evidence="1">Cell wall</location>
    </subcellularLocation>
</comment>
<name>A0A3E2MZ33_MYCMR</name>
<evidence type="ECO:0000313" key="6">
    <source>
        <dbReference type="EMBL" id="RFZ44515.1"/>
    </source>
</evidence>
<keyword evidence="3" id="KW-0964">Secreted</keyword>
<dbReference type="Proteomes" id="UP000257451">
    <property type="component" value="Unassembled WGS sequence"/>
</dbReference>